<dbReference type="EMBL" id="MU971454">
    <property type="protein sequence ID" value="KAK9234706.1"/>
    <property type="molecule type" value="Genomic_DNA"/>
</dbReference>
<evidence type="ECO:0000313" key="1">
    <source>
        <dbReference type="EMBL" id="KAK9234706.1"/>
    </source>
</evidence>
<evidence type="ECO:0000313" key="2">
    <source>
        <dbReference type="Proteomes" id="UP001433508"/>
    </source>
</evidence>
<sequence>MGGHRKSTYPGHIAEQGGKSLECVNAIDAPEIEEKIIRQTDAVSDRRVRPGSHFKGSFIKRWLFRLLSVVWDSFGKDTETRKYLHKIDFFILIYVMLSYLIKSLDNTNINNAYVSGMQEDLALYGNQLNLFVTFFNMGYLTGSIPFQYVVSHFRPSIIVPTCELVWSGLVMALASVQSAKSVYALRYFIGLVEAAAFPVFMQVLGSWYTSEELGKRVAIFDMCANIAAMFSGYLQAGLYTSFNGRAGLAGWRWLFIMDGVISFPIALLGFYCLPDFPTNTRARWLSEKDKQFSIRRFAACGKKGPRKLTLRRLGKYMLSWRPYGCLCFVCTASGGDAPTVSFSLWLKSLHMSIQEINIIPTVSNAVAIVSAFVFGSLSDRSRTRWPWIIFGELIRISGNIILAVWNVNYGSKFYAYLAPSLATFYWTLWLSWSQEAFQDDAEFRGLVMAGANTIGPALGAFVPLLLFPVDQAPHYHYGFYAAIAFNTATIGSVLLFYFLSKREALRRGRVYNEFGLMTDPNYEAELLREAGIATDASQNQSEQGIVETDQGQKVAVMLSEKEVS</sequence>
<gene>
    <name evidence="1" type="ORF">V1525DRAFT_40869</name>
</gene>
<keyword evidence="2" id="KW-1185">Reference proteome</keyword>
<proteinExistence type="predicted"/>
<reference evidence="2" key="1">
    <citation type="journal article" date="2024" name="Front. Bioeng. Biotechnol.">
        <title>Genome-scale model development and genomic sequencing of the oleaginous clade Lipomyces.</title>
        <authorList>
            <person name="Czajka J.J."/>
            <person name="Han Y."/>
            <person name="Kim J."/>
            <person name="Mondo S.J."/>
            <person name="Hofstad B.A."/>
            <person name="Robles A."/>
            <person name="Haridas S."/>
            <person name="Riley R."/>
            <person name="LaButti K."/>
            <person name="Pangilinan J."/>
            <person name="Andreopoulos W."/>
            <person name="Lipzen A."/>
            <person name="Yan J."/>
            <person name="Wang M."/>
            <person name="Ng V."/>
            <person name="Grigoriev I.V."/>
            <person name="Spatafora J.W."/>
            <person name="Magnuson J.K."/>
            <person name="Baker S.E."/>
            <person name="Pomraning K.R."/>
        </authorList>
    </citation>
    <scope>NUCLEOTIDE SEQUENCE [LARGE SCALE GENOMIC DNA]</scope>
    <source>
        <strain evidence="2">CBS 7786</strain>
    </source>
</reference>
<organism evidence="1 2">
    <name type="scientific">Lipomyces kononenkoae</name>
    <name type="common">Yeast</name>
    <dbReference type="NCBI Taxonomy" id="34357"/>
    <lineage>
        <taxon>Eukaryota</taxon>
        <taxon>Fungi</taxon>
        <taxon>Dikarya</taxon>
        <taxon>Ascomycota</taxon>
        <taxon>Saccharomycotina</taxon>
        <taxon>Lipomycetes</taxon>
        <taxon>Lipomycetales</taxon>
        <taxon>Lipomycetaceae</taxon>
        <taxon>Lipomyces</taxon>
    </lineage>
</organism>
<dbReference type="Proteomes" id="UP001433508">
    <property type="component" value="Unassembled WGS sequence"/>
</dbReference>
<comment type="caution">
    <text evidence="1">The sequence shown here is derived from an EMBL/GenBank/DDBJ whole genome shotgun (WGS) entry which is preliminary data.</text>
</comment>
<name>A0ACC3SSW8_LIPKO</name>
<accession>A0ACC3SSW8</accession>
<protein>
    <submittedName>
        <fullName evidence="1">Major facilitator superfamily domain-containing protein</fullName>
    </submittedName>
</protein>